<evidence type="ECO:0008006" key="3">
    <source>
        <dbReference type="Google" id="ProtNLM"/>
    </source>
</evidence>
<feature type="transmembrane region" description="Helical" evidence="1">
    <location>
        <begin position="63"/>
        <end position="83"/>
    </location>
</feature>
<organism evidence="2">
    <name type="scientific">uncultured bacterium A1Q1_fos_160</name>
    <dbReference type="NCBI Taxonomy" id="1256550"/>
    <lineage>
        <taxon>Bacteria</taxon>
        <taxon>environmental samples</taxon>
    </lineage>
</organism>
<keyword evidence="1" id="KW-1133">Transmembrane helix</keyword>
<proteinExistence type="predicted"/>
<reference evidence="2" key="1">
    <citation type="submission" date="2012-09" db="EMBL/GenBank/DDBJ databases">
        <title>Metagenomic Characterization of a Microbial Community in Wastewater Detects High Levels of Antibiotic Resistance.</title>
        <authorList>
            <person name="Abrams M."/>
            <person name="Caldwell A."/>
            <person name="Vandaei E."/>
            <person name="Lee W."/>
            <person name="Perrott J."/>
            <person name="Khan S.Y."/>
            <person name="Ta J."/>
            <person name="Romero D."/>
            <person name="Nguyen V."/>
            <person name="Pourmand N."/>
            <person name="Ouverney C.C."/>
        </authorList>
    </citation>
    <scope>NUCLEOTIDE SEQUENCE</scope>
</reference>
<keyword evidence="1" id="KW-0812">Transmembrane</keyword>
<dbReference type="PANTHER" id="PTHR37314:SF4">
    <property type="entry name" value="UPF0700 TRANSMEMBRANE PROTEIN YOAK"/>
    <property type="match status" value="1"/>
</dbReference>
<evidence type="ECO:0000313" key="2">
    <source>
        <dbReference type="EMBL" id="AGC72111.1"/>
    </source>
</evidence>
<feature type="transmembrane region" description="Helical" evidence="1">
    <location>
        <begin position="95"/>
        <end position="116"/>
    </location>
</feature>
<dbReference type="EMBL" id="JX649892">
    <property type="protein sequence ID" value="AGC72111.1"/>
    <property type="molecule type" value="Genomic_DNA"/>
</dbReference>
<protein>
    <recommendedName>
        <fullName evidence="3">Transmembrane protein</fullName>
    </recommendedName>
</protein>
<feature type="transmembrane region" description="Helical" evidence="1">
    <location>
        <begin position="122"/>
        <end position="139"/>
    </location>
</feature>
<dbReference type="AlphaFoldDB" id="L7VXF2"/>
<dbReference type="InterPro" id="IPR010699">
    <property type="entry name" value="DUF1275"/>
</dbReference>
<feature type="transmembrane region" description="Helical" evidence="1">
    <location>
        <begin position="204"/>
        <end position="222"/>
    </location>
</feature>
<feature type="transmembrane region" description="Helical" evidence="1">
    <location>
        <begin position="179"/>
        <end position="198"/>
    </location>
</feature>
<keyword evidence="1" id="KW-0472">Membrane</keyword>
<dbReference type="PANTHER" id="PTHR37314">
    <property type="entry name" value="SLR0142 PROTEIN"/>
    <property type="match status" value="1"/>
</dbReference>
<accession>L7VXF2</accession>
<dbReference type="Pfam" id="PF06912">
    <property type="entry name" value="DUF1275"/>
    <property type="match status" value="1"/>
</dbReference>
<feature type="transmembrane region" description="Helical" evidence="1">
    <location>
        <begin position="12"/>
        <end position="30"/>
    </location>
</feature>
<sequence length="238" mass="24955">MSSGTSTDTWHFFARPWLAALALAWTVGVIDSYSFAEYGVFTSNQAGNLVVLGNELPQDPQRATLAGLSLLGAVAGVAAATVLQRLFAKGPWLKVAVPLVFMLMLMVVGWFLRHVVGSPPETLVPVTSAALAGLATAAYRTPAIQGWITANTGAVLTTVHTAFETREERRASVKPVQPAIMITVGFLSGALLWGSGVFGTTDPTPVALIPTIIALVLAVVNARRSGDRTRSGRSSLGA</sequence>
<name>L7VXF2_9BACT</name>
<evidence type="ECO:0000256" key="1">
    <source>
        <dbReference type="SAM" id="Phobius"/>
    </source>
</evidence>